<feature type="compositionally biased region" description="Basic and acidic residues" evidence="1">
    <location>
        <begin position="88"/>
        <end position="114"/>
    </location>
</feature>
<sequence>MVGETEVTTWPLCERDPKKGLSDRAVFDEWLAPLKDLEGYDDDEVPVLQIIADYIFDARDDDYKKHGSPVVKKKKAWRISDAPGDNPDQLHRTKLAERGGSRVAPPDERLTAEL</sequence>
<reference evidence="2 3" key="1">
    <citation type="submission" date="2024-03" db="EMBL/GenBank/DDBJ databases">
        <title>Aureococcus anophagefferens CCMP1851 and Kratosvirus quantuckense: Draft genome of a second virus-susceptible host strain in the model system.</title>
        <authorList>
            <person name="Chase E."/>
            <person name="Truchon A.R."/>
            <person name="Schepens W."/>
            <person name="Wilhelm S.W."/>
        </authorList>
    </citation>
    <scope>NUCLEOTIDE SEQUENCE [LARGE SCALE GENOMIC DNA]</scope>
    <source>
        <strain evidence="2 3">CCMP1851</strain>
    </source>
</reference>
<evidence type="ECO:0000313" key="2">
    <source>
        <dbReference type="EMBL" id="KAK7231764.1"/>
    </source>
</evidence>
<feature type="region of interest" description="Disordered" evidence="1">
    <location>
        <begin position="74"/>
        <end position="114"/>
    </location>
</feature>
<keyword evidence="3" id="KW-1185">Reference proteome</keyword>
<comment type="caution">
    <text evidence="2">The sequence shown here is derived from an EMBL/GenBank/DDBJ whole genome shotgun (WGS) entry which is preliminary data.</text>
</comment>
<organism evidence="2 3">
    <name type="scientific">Aureococcus anophagefferens</name>
    <name type="common">Harmful bloom alga</name>
    <dbReference type="NCBI Taxonomy" id="44056"/>
    <lineage>
        <taxon>Eukaryota</taxon>
        <taxon>Sar</taxon>
        <taxon>Stramenopiles</taxon>
        <taxon>Ochrophyta</taxon>
        <taxon>Pelagophyceae</taxon>
        <taxon>Pelagomonadales</taxon>
        <taxon>Pelagomonadaceae</taxon>
        <taxon>Aureococcus</taxon>
    </lineage>
</organism>
<evidence type="ECO:0000256" key="1">
    <source>
        <dbReference type="SAM" id="MobiDB-lite"/>
    </source>
</evidence>
<dbReference type="EMBL" id="JBBJCI010000374">
    <property type="protein sequence ID" value="KAK7231764.1"/>
    <property type="molecule type" value="Genomic_DNA"/>
</dbReference>
<dbReference type="Proteomes" id="UP001363151">
    <property type="component" value="Unassembled WGS sequence"/>
</dbReference>
<gene>
    <name evidence="2" type="ORF">SO694_000890130</name>
</gene>
<evidence type="ECO:0000313" key="3">
    <source>
        <dbReference type="Proteomes" id="UP001363151"/>
    </source>
</evidence>
<protein>
    <submittedName>
        <fullName evidence="2">Uncharacterized protein</fullName>
    </submittedName>
</protein>
<accession>A0ABR1FIY5</accession>
<name>A0ABR1FIY5_AURAN</name>
<proteinExistence type="predicted"/>